<name>A0A4Y3VLS3_9ACTN</name>
<dbReference type="EMBL" id="BJND01000043">
    <property type="protein sequence ID" value="GEC07864.1"/>
    <property type="molecule type" value="Genomic_DNA"/>
</dbReference>
<gene>
    <name evidence="1" type="ORF">SSP24_55190</name>
</gene>
<dbReference type="Proteomes" id="UP000317881">
    <property type="component" value="Unassembled WGS sequence"/>
</dbReference>
<proteinExistence type="predicted"/>
<dbReference type="RefSeq" id="WP_174864724.1">
    <property type="nucleotide sequence ID" value="NZ_BJND01000043.1"/>
</dbReference>
<keyword evidence="2" id="KW-1185">Reference proteome</keyword>
<protein>
    <submittedName>
        <fullName evidence="1">Uncharacterized protein</fullName>
    </submittedName>
</protein>
<accession>A0A4Y3VLS3</accession>
<organism evidence="1 2">
    <name type="scientific">Streptomyces spinoverrucosus</name>
    <dbReference type="NCBI Taxonomy" id="284043"/>
    <lineage>
        <taxon>Bacteria</taxon>
        <taxon>Bacillati</taxon>
        <taxon>Actinomycetota</taxon>
        <taxon>Actinomycetes</taxon>
        <taxon>Kitasatosporales</taxon>
        <taxon>Streptomycetaceae</taxon>
        <taxon>Streptomyces</taxon>
    </lineage>
</organism>
<evidence type="ECO:0000313" key="2">
    <source>
        <dbReference type="Proteomes" id="UP000317881"/>
    </source>
</evidence>
<comment type="caution">
    <text evidence="1">The sequence shown here is derived from an EMBL/GenBank/DDBJ whole genome shotgun (WGS) entry which is preliminary data.</text>
</comment>
<reference evidence="1 2" key="1">
    <citation type="submission" date="2019-06" db="EMBL/GenBank/DDBJ databases">
        <title>Whole genome shotgun sequence of Streptomyces spinoverrucosus NBRC 14228.</title>
        <authorList>
            <person name="Hosoyama A."/>
            <person name="Uohara A."/>
            <person name="Ohji S."/>
            <person name="Ichikawa N."/>
        </authorList>
    </citation>
    <scope>NUCLEOTIDE SEQUENCE [LARGE SCALE GENOMIC DNA]</scope>
    <source>
        <strain evidence="1 2">NBRC 14228</strain>
    </source>
</reference>
<sequence>MPIQCFALGLELVEEIYDAVLAGVSMFIHGHGEAAAQAALAIADALNARAFDTGSGNFLTKDSARSFESWRAYRDQVLAPGRS</sequence>
<evidence type="ECO:0000313" key="1">
    <source>
        <dbReference type="EMBL" id="GEC07864.1"/>
    </source>
</evidence>
<dbReference type="AlphaFoldDB" id="A0A4Y3VLS3"/>